<dbReference type="GO" id="GO:0052588">
    <property type="term" value="F:diacetyl reductase ((S)-acetoin forming) (NAD+) activity"/>
    <property type="evidence" value="ECO:0007669"/>
    <property type="project" value="UniProtKB-EC"/>
</dbReference>
<dbReference type="RefSeq" id="WP_069948501.1">
    <property type="nucleotide sequence ID" value="NZ_CP014143.1"/>
</dbReference>
<dbReference type="Proteomes" id="UP000095672">
    <property type="component" value="Chromosome"/>
</dbReference>
<dbReference type="PANTHER" id="PTHR43550">
    <property type="entry name" value="3-KETODIHYDROSPHINGOSINE REDUCTASE"/>
    <property type="match status" value="1"/>
</dbReference>
<keyword evidence="2" id="KW-1185">Reference proteome</keyword>
<dbReference type="GO" id="GO:0047560">
    <property type="term" value="F:3-dehydrosphinganine reductase activity"/>
    <property type="evidence" value="ECO:0007669"/>
    <property type="project" value="TreeGrafter"/>
</dbReference>
<sequence length="278" mass="29826">MSKWKHGAPRVAFISGGGSGLGLRLAHELVQEGVKVAIFDLYVDDAVLADLRKQASNGGWVESYTVDITDPDAIDITMDLAAAEIGAPEFAINCAGILRTAEFTELPYEIFEQTIRVNLIGSRNFAAGALRHMQSGGHLALVASLAGICGSYTHAAYSASKFGVVGLAEVLRTELTPKGIHVSVVCPGEIQTPMLEEERRVGRVVAEVVNEFAGVMPVDKAVAGILAGLRRRQYMITPGFRARLTRALARKTTTLFHRIVDGKVRAGLAAERQLTATE</sequence>
<dbReference type="KEGG" id="micc:AUP74_03303"/>
<dbReference type="Gene3D" id="3.40.50.720">
    <property type="entry name" value="NAD(P)-binding Rossmann-like Domain"/>
    <property type="match status" value="1"/>
</dbReference>
<dbReference type="PROSITE" id="PS00061">
    <property type="entry name" value="ADH_SHORT"/>
    <property type="match status" value="1"/>
</dbReference>
<dbReference type="OrthoDB" id="9808814at2"/>
<protein>
    <submittedName>
        <fullName evidence="1">Diacetyl reductase</fullName>
        <ecNumber evidence="1">1.1.1.304</ecNumber>
    </submittedName>
</protein>
<dbReference type="GO" id="GO:0006666">
    <property type="term" value="P:3-keto-sphinganine metabolic process"/>
    <property type="evidence" value="ECO:0007669"/>
    <property type="project" value="TreeGrafter"/>
</dbReference>
<reference evidence="2" key="1">
    <citation type="submission" date="2016-01" db="EMBL/GenBank/DDBJ databases">
        <title>Complete genome sequence of Microbulbifer sp. CCB-MM1, a halophile isolated from Matang Mangrove Forest, Perak.</title>
        <authorList>
            <person name="Moh T.H."/>
            <person name="Dinesh B."/>
            <person name="Lau N.-S."/>
            <person name="Go F."/>
            <person name="Alexander Chong S.-C."/>
        </authorList>
    </citation>
    <scope>NUCLEOTIDE SEQUENCE [LARGE SCALE GENOMIC DNA]</scope>
    <source>
        <strain evidence="2">CCB-MM1</strain>
    </source>
</reference>
<dbReference type="InterPro" id="IPR002347">
    <property type="entry name" value="SDR_fam"/>
</dbReference>
<dbReference type="Pfam" id="PF00106">
    <property type="entry name" value="adh_short"/>
    <property type="match status" value="1"/>
</dbReference>
<dbReference type="EC" id="1.1.1.304" evidence="1"/>
<gene>
    <name evidence="1" type="primary">budC</name>
    <name evidence="1" type="ORF">AUP74_03303</name>
</gene>
<evidence type="ECO:0000313" key="1">
    <source>
        <dbReference type="EMBL" id="AOS98669.1"/>
    </source>
</evidence>
<accession>A0A1C9WBZ2</accession>
<evidence type="ECO:0000313" key="2">
    <source>
        <dbReference type="Proteomes" id="UP000095672"/>
    </source>
</evidence>
<organism evidence="1 2">
    <name type="scientific">Microbulbifer aggregans</name>
    <dbReference type="NCBI Taxonomy" id="1769779"/>
    <lineage>
        <taxon>Bacteria</taxon>
        <taxon>Pseudomonadati</taxon>
        <taxon>Pseudomonadota</taxon>
        <taxon>Gammaproteobacteria</taxon>
        <taxon>Cellvibrionales</taxon>
        <taxon>Microbulbiferaceae</taxon>
        <taxon>Microbulbifer</taxon>
    </lineage>
</organism>
<dbReference type="AlphaFoldDB" id="A0A1C9WBZ2"/>
<dbReference type="InterPro" id="IPR036291">
    <property type="entry name" value="NAD(P)-bd_dom_sf"/>
</dbReference>
<dbReference type="STRING" id="1769779.AUP74_03303"/>
<dbReference type="GO" id="GO:0016020">
    <property type="term" value="C:membrane"/>
    <property type="evidence" value="ECO:0007669"/>
    <property type="project" value="GOC"/>
</dbReference>
<proteinExistence type="predicted"/>
<dbReference type="SUPFAM" id="SSF51735">
    <property type="entry name" value="NAD(P)-binding Rossmann-fold domains"/>
    <property type="match status" value="1"/>
</dbReference>
<dbReference type="PRINTS" id="PR00081">
    <property type="entry name" value="GDHRDH"/>
</dbReference>
<dbReference type="GO" id="GO:0030148">
    <property type="term" value="P:sphingolipid biosynthetic process"/>
    <property type="evidence" value="ECO:0007669"/>
    <property type="project" value="TreeGrafter"/>
</dbReference>
<dbReference type="PANTHER" id="PTHR43550:SF3">
    <property type="entry name" value="3-KETODIHYDROSPHINGOSINE REDUCTASE"/>
    <property type="match status" value="1"/>
</dbReference>
<keyword evidence="1" id="KW-0560">Oxidoreductase</keyword>
<name>A0A1C9WBZ2_9GAMM</name>
<dbReference type="EMBL" id="CP014143">
    <property type="protein sequence ID" value="AOS98669.1"/>
    <property type="molecule type" value="Genomic_DNA"/>
</dbReference>
<dbReference type="InterPro" id="IPR020904">
    <property type="entry name" value="Sc_DH/Rdtase_CS"/>
</dbReference>